<evidence type="ECO:0000259" key="8">
    <source>
        <dbReference type="Pfam" id="PF00482"/>
    </source>
</evidence>
<evidence type="ECO:0000256" key="7">
    <source>
        <dbReference type="SAM" id="Phobius"/>
    </source>
</evidence>
<dbReference type="PANTHER" id="PTHR30012:SF0">
    <property type="entry name" value="TYPE II SECRETION SYSTEM PROTEIN F-RELATED"/>
    <property type="match status" value="1"/>
</dbReference>
<evidence type="ECO:0000256" key="3">
    <source>
        <dbReference type="ARBA" id="ARBA00022475"/>
    </source>
</evidence>
<evidence type="ECO:0000256" key="5">
    <source>
        <dbReference type="ARBA" id="ARBA00022989"/>
    </source>
</evidence>
<proteinExistence type="inferred from homology"/>
<keyword evidence="5 7" id="KW-1133">Transmembrane helix</keyword>
<evidence type="ECO:0000313" key="10">
    <source>
        <dbReference type="Proteomes" id="UP001299068"/>
    </source>
</evidence>
<feature type="domain" description="Type II secretion system protein GspF" evidence="8">
    <location>
        <begin position="16"/>
        <end position="138"/>
    </location>
</feature>
<keyword evidence="10" id="KW-1185">Reference proteome</keyword>
<evidence type="ECO:0000256" key="6">
    <source>
        <dbReference type="ARBA" id="ARBA00023136"/>
    </source>
</evidence>
<evidence type="ECO:0000256" key="2">
    <source>
        <dbReference type="ARBA" id="ARBA00005745"/>
    </source>
</evidence>
<evidence type="ECO:0000256" key="4">
    <source>
        <dbReference type="ARBA" id="ARBA00022692"/>
    </source>
</evidence>
<gene>
    <name evidence="9" type="ORF">K5V21_05200</name>
</gene>
<sequence length="343" mass="39470">MKDVKKYSYRDISIICENLCTLYNNGLQITRSIELLEDFPLRKDYKLSIKKIAYEIKKGSSLEQGFSIFKPLYPSFFLGMISIGEKTGKLSDVFREMSIYYKRKDTMKKEIINASIYPMFLIGAMIFMSIFFILFIIPQLEDVYLSVGSELPYLTKVLLNTSKWVNNSPIIAFSFIAIWGVLVPIIVIKPYSKRIIEFIRNRINILKEIREYEMILLIKVIISSGINISLALKYCEEENSGNKLYKKLNDRILKGDELSKAINEVINLSKYTIAMIKLGEESGSLDERLEDLTETLSKRCNERFKKIAALLQPTVIILMAFLVVFFLGVFVLPMFDGMYGGIA</sequence>
<dbReference type="Pfam" id="PF00482">
    <property type="entry name" value="T2SSF"/>
    <property type="match status" value="2"/>
</dbReference>
<dbReference type="PANTHER" id="PTHR30012">
    <property type="entry name" value="GENERAL SECRETION PATHWAY PROTEIN"/>
    <property type="match status" value="1"/>
</dbReference>
<organism evidence="9 10">
    <name type="scientific">Clostridium sardiniense</name>
    <name type="common">Clostridium absonum</name>
    <dbReference type="NCBI Taxonomy" id="29369"/>
    <lineage>
        <taxon>Bacteria</taxon>
        <taxon>Bacillati</taxon>
        <taxon>Bacillota</taxon>
        <taxon>Clostridia</taxon>
        <taxon>Eubacteriales</taxon>
        <taxon>Clostridiaceae</taxon>
        <taxon>Clostridium</taxon>
    </lineage>
</organism>
<dbReference type="Gene3D" id="1.20.81.30">
    <property type="entry name" value="Type II secretion system (T2SS), domain F"/>
    <property type="match status" value="2"/>
</dbReference>
<comment type="similarity">
    <text evidence="2">Belongs to the GSP F family.</text>
</comment>
<protein>
    <submittedName>
        <fullName evidence="9">Type II secretion system F family protein</fullName>
    </submittedName>
</protein>
<feature type="transmembrane region" description="Helical" evidence="7">
    <location>
        <begin position="315"/>
        <end position="335"/>
    </location>
</feature>
<reference evidence="9 10" key="1">
    <citation type="journal article" date="2021" name="Cell Host Microbe">
        <title>in vivo commensal control of Clostridioides difficile virulence.</title>
        <authorList>
            <person name="Girinathan B.P."/>
            <person name="Dibenedetto N."/>
            <person name="Worley J.N."/>
            <person name="Peltier J."/>
            <person name="Arrieta-Ortiz M.L."/>
            <person name="Rupa Christinal Immanuel S."/>
            <person name="Lavin R."/>
            <person name="Delaney M.L."/>
            <person name="Cummins C."/>
            <person name="Hoffmann M."/>
            <person name="Luo Y."/>
            <person name="Gonzalez-Escalona N."/>
            <person name="Allard M."/>
            <person name="Onderdonk A.B."/>
            <person name="Gerber G.K."/>
            <person name="Sonenshein A.L."/>
            <person name="Baliga N."/>
            <person name="Dupuy B."/>
            <person name="Bry L."/>
        </authorList>
    </citation>
    <scope>NUCLEOTIDE SEQUENCE [LARGE SCALE GENOMIC DNA]</scope>
    <source>
        <strain evidence="9 10">DSM 599</strain>
    </source>
</reference>
<accession>A0ABS7KW68</accession>
<feature type="transmembrane region" description="Helical" evidence="7">
    <location>
        <begin position="111"/>
        <end position="137"/>
    </location>
</feature>
<evidence type="ECO:0000313" key="9">
    <source>
        <dbReference type="EMBL" id="MBY0754848.1"/>
    </source>
</evidence>
<keyword evidence="6 7" id="KW-0472">Membrane</keyword>
<comment type="caution">
    <text evidence="9">The sequence shown here is derived from an EMBL/GenBank/DDBJ whole genome shotgun (WGS) entry which is preliminary data.</text>
</comment>
<keyword evidence="3" id="KW-1003">Cell membrane</keyword>
<name>A0ABS7KW68_CLOSR</name>
<keyword evidence="4 7" id="KW-0812">Transmembrane</keyword>
<dbReference type="InterPro" id="IPR042094">
    <property type="entry name" value="T2SS_GspF_sf"/>
</dbReference>
<feature type="domain" description="Type II secretion system protein GspF" evidence="8">
    <location>
        <begin position="221"/>
        <end position="333"/>
    </location>
</feature>
<feature type="transmembrane region" description="Helical" evidence="7">
    <location>
        <begin position="170"/>
        <end position="191"/>
    </location>
</feature>
<dbReference type="PRINTS" id="PR00812">
    <property type="entry name" value="BCTERIALGSPF"/>
</dbReference>
<dbReference type="InterPro" id="IPR003004">
    <property type="entry name" value="GspF/PilC"/>
</dbReference>
<dbReference type="EMBL" id="JAIKTU010000004">
    <property type="protein sequence ID" value="MBY0754848.1"/>
    <property type="molecule type" value="Genomic_DNA"/>
</dbReference>
<comment type="subcellular location">
    <subcellularLocation>
        <location evidence="1">Cell membrane</location>
        <topology evidence="1">Multi-pass membrane protein</topology>
    </subcellularLocation>
</comment>
<evidence type="ECO:0000256" key="1">
    <source>
        <dbReference type="ARBA" id="ARBA00004651"/>
    </source>
</evidence>
<dbReference type="Proteomes" id="UP001299068">
    <property type="component" value="Unassembled WGS sequence"/>
</dbReference>
<dbReference type="InterPro" id="IPR018076">
    <property type="entry name" value="T2SS_GspF_dom"/>
</dbReference>
<dbReference type="RefSeq" id="WP_221859730.1">
    <property type="nucleotide sequence ID" value="NZ_JAIKTU010000004.1"/>
</dbReference>